<evidence type="ECO:0000313" key="2">
    <source>
        <dbReference type="EMBL" id="CAB4731222.1"/>
    </source>
</evidence>
<gene>
    <name evidence="2" type="ORF">UFOPK2786_00194</name>
</gene>
<proteinExistence type="predicted"/>
<dbReference type="InterPro" id="IPR013766">
    <property type="entry name" value="Thioredoxin_domain"/>
</dbReference>
<accession>A0A6J6S951</accession>
<name>A0A6J6S951_9ZZZZ</name>
<sequence>MNGILVLVLVLVLATAFGLWHRRVDGRIRDTAASGPVPVADDDPEVGMDAADGELLDARELGVPLGAAATLVQFSTAFCQPCRATRRILDEVSSMVEGVVHVEIDAEAHLELVRRLDIRRTPTVLILDREGIIRKRASGLPRKADVIAAVGSVTGPANPSQ</sequence>
<feature type="domain" description="Thioredoxin" evidence="1">
    <location>
        <begin position="37"/>
        <end position="155"/>
    </location>
</feature>
<reference evidence="2" key="1">
    <citation type="submission" date="2020-05" db="EMBL/GenBank/DDBJ databases">
        <authorList>
            <person name="Chiriac C."/>
            <person name="Salcher M."/>
            <person name="Ghai R."/>
            <person name="Kavagutti S V."/>
        </authorList>
    </citation>
    <scope>NUCLEOTIDE SEQUENCE</scope>
</reference>
<dbReference type="Pfam" id="PF00085">
    <property type="entry name" value="Thioredoxin"/>
    <property type="match status" value="1"/>
</dbReference>
<protein>
    <submittedName>
        <fullName evidence="2">Unannotated protein</fullName>
    </submittedName>
</protein>
<dbReference type="CDD" id="cd02947">
    <property type="entry name" value="TRX_family"/>
    <property type="match status" value="1"/>
</dbReference>
<dbReference type="SUPFAM" id="SSF52833">
    <property type="entry name" value="Thioredoxin-like"/>
    <property type="match status" value="1"/>
</dbReference>
<dbReference type="Gene3D" id="3.40.30.10">
    <property type="entry name" value="Glutaredoxin"/>
    <property type="match status" value="1"/>
</dbReference>
<dbReference type="EMBL" id="CAEZYW010000017">
    <property type="protein sequence ID" value="CAB4731222.1"/>
    <property type="molecule type" value="Genomic_DNA"/>
</dbReference>
<dbReference type="InterPro" id="IPR036249">
    <property type="entry name" value="Thioredoxin-like_sf"/>
</dbReference>
<dbReference type="AlphaFoldDB" id="A0A6J6S951"/>
<dbReference type="PROSITE" id="PS51352">
    <property type="entry name" value="THIOREDOXIN_2"/>
    <property type="match status" value="1"/>
</dbReference>
<evidence type="ECO:0000259" key="1">
    <source>
        <dbReference type="PROSITE" id="PS51352"/>
    </source>
</evidence>
<organism evidence="2">
    <name type="scientific">freshwater metagenome</name>
    <dbReference type="NCBI Taxonomy" id="449393"/>
    <lineage>
        <taxon>unclassified sequences</taxon>
        <taxon>metagenomes</taxon>
        <taxon>ecological metagenomes</taxon>
    </lineage>
</organism>